<dbReference type="RefSeq" id="WP_131940122.1">
    <property type="nucleotide sequence ID" value="NZ_BAAAMX010000063.1"/>
</dbReference>
<evidence type="ECO:0000313" key="2">
    <source>
        <dbReference type="Proteomes" id="UP000295431"/>
    </source>
</evidence>
<dbReference type="Proteomes" id="UP000295431">
    <property type="component" value="Unassembled WGS sequence"/>
</dbReference>
<dbReference type="EMBL" id="SMJW01000078">
    <property type="protein sequence ID" value="TDC14780.1"/>
    <property type="molecule type" value="Genomic_DNA"/>
</dbReference>
<gene>
    <name evidence="1" type="ORF">E1284_17280</name>
</gene>
<dbReference type="SUPFAM" id="SSF109854">
    <property type="entry name" value="DinB/YfiT-like putative metalloenzymes"/>
    <property type="match status" value="1"/>
</dbReference>
<dbReference type="Gene3D" id="1.20.120.450">
    <property type="entry name" value="dinb family like domain"/>
    <property type="match status" value="1"/>
</dbReference>
<keyword evidence="2" id="KW-1185">Reference proteome</keyword>
<dbReference type="Pfam" id="PF04978">
    <property type="entry name" value="MST"/>
    <property type="match status" value="1"/>
</dbReference>
<dbReference type="OrthoDB" id="4548523at2"/>
<accession>A0A4R4P2A4</accession>
<proteinExistence type="predicted"/>
<dbReference type="InterPro" id="IPR034660">
    <property type="entry name" value="DinB/YfiT-like"/>
</dbReference>
<dbReference type="AlphaFoldDB" id="A0A4R4P2A4"/>
<protein>
    <submittedName>
        <fullName evidence="1">DinB family protein</fullName>
    </submittedName>
</protein>
<reference evidence="1 2" key="1">
    <citation type="submission" date="2019-03" db="EMBL/GenBank/DDBJ databases">
        <title>Draft genome sequences of novel Actinobacteria.</title>
        <authorList>
            <person name="Sahin N."/>
            <person name="Ay H."/>
            <person name="Saygin H."/>
        </authorList>
    </citation>
    <scope>NUCLEOTIDE SEQUENCE [LARGE SCALE GENOMIC DNA]</scope>
    <source>
        <strain evidence="1 2">DSM 45347</strain>
    </source>
</reference>
<dbReference type="InterPro" id="IPR007061">
    <property type="entry name" value="MST-like"/>
</dbReference>
<sequence length="174" mass="19628">MSDSPLAAEPPNTLTDSRELLLGYLDYYRATVLRKLDGLPEDDLRTSRLPSGWTPLALLKHLAFVERRWLRWGFAAEQLDDVWDDQGPGDGPWHVRPDESAEQIKRLFLDECDRSRAIVAEAGLQERARSGGGFDPTGERPALIWILFHLLQEYARHAGHLDVVRELADGATGE</sequence>
<comment type="caution">
    <text evidence="1">The sequence shown here is derived from an EMBL/GenBank/DDBJ whole genome shotgun (WGS) entry which is preliminary data.</text>
</comment>
<evidence type="ECO:0000313" key="1">
    <source>
        <dbReference type="EMBL" id="TDC14780.1"/>
    </source>
</evidence>
<organism evidence="1 2">
    <name type="scientific">Actinomadura bangladeshensis</name>
    <dbReference type="NCBI Taxonomy" id="453573"/>
    <lineage>
        <taxon>Bacteria</taxon>
        <taxon>Bacillati</taxon>
        <taxon>Actinomycetota</taxon>
        <taxon>Actinomycetes</taxon>
        <taxon>Streptosporangiales</taxon>
        <taxon>Thermomonosporaceae</taxon>
        <taxon>Actinomadura</taxon>
    </lineage>
</organism>
<name>A0A4R4P2A4_9ACTN</name>